<organism evidence="2 3">
    <name type="scientific">Linnemannia exigua</name>
    <dbReference type="NCBI Taxonomy" id="604196"/>
    <lineage>
        <taxon>Eukaryota</taxon>
        <taxon>Fungi</taxon>
        <taxon>Fungi incertae sedis</taxon>
        <taxon>Mucoromycota</taxon>
        <taxon>Mortierellomycotina</taxon>
        <taxon>Mortierellomycetes</taxon>
        <taxon>Mortierellales</taxon>
        <taxon>Mortierellaceae</taxon>
        <taxon>Linnemannia</taxon>
    </lineage>
</organism>
<keyword evidence="3" id="KW-1185">Reference proteome</keyword>
<dbReference type="Proteomes" id="UP001194580">
    <property type="component" value="Unassembled WGS sequence"/>
</dbReference>
<keyword evidence="1" id="KW-0732">Signal</keyword>
<feature type="signal peptide" evidence="1">
    <location>
        <begin position="1"/>
        <end position="20"/>
    </location>
</feature>
<dbReference type="AlphaFoldDB" id="A0AAD4D6D4"/>
<proteinExistence type="predicted"/>
<dbReference type="Pfam" id="PF12505">
    <property type="entry name" value="DUF3712"/>
    <property type="match status" value="1"/>
</dbReference>
<evidence type="ECO:0000313" key="2">
    <source>
        <dbReference type="EMBL" id="KAG0269058.1"/>
    </source>
</evidence>
<name>A0AAD4D6D4_9FUNG</name>
<protein>
    <submittedName>
        <fullName evidence="2">Uncharacterized protein</fullName>
    </submittedName>
</protein>
<reference evidence="2" key="1">
    <citation type="journal article" date="2020" name="Fungal Divers.">
        <title>Resolving the Mortierellaceae phylogeny through synthesis of multi-gene phylogenetics and phylogenomics.</title>
        <authorList>
            <person name="Vandepol N."/>
            <person name="Liber J."/>
            <person name="Desiro A."/>
            <person name="Na H."/>
            <person name="Kennedy M."/>
            <person name="Barry K."/>
            <person name="Grigoriev I.V."/>
            <person name="Miller A.N."/>
            <person name="O'Donnell K."/>
            <person name="Stajich J.E."/>
            <person name="Bonito G."/>
        </authorList>
    </citation>
    <scope>NUCLEOTIDE SEQUENCE</scope>
    <source>
        <strain evidence="2">NRRL 28262</strain>
    </source>
</reference>
<dbReference type="InterPro" id="IPR022185">
    <property type="entry name" value="DUF3712"/>
</dbReference>
<sequence>MKFSLKAAALSALVASTVLAAPIEKRDANSDRIAACFVGLIFTGSWPGSCKAAISVDLGLIRSIAINQMTMDFTTANPWAPTMSSNSVVATMLSIPGITLPIDSVRQHVIVIDNNVQLGAFDTPWSAANVKGATMTTAFTTSALNVFPDAKAAFSNFVSSLSTKASHPVTLKGAVDAKLNLGIFGHLTIPGIGFKAVVPFKGLDNLKNTKFVYAVEMNPSIDGNIYLASIVTINNPSALTLSLGDVSFDASNNGERIGSSSIKKLTLVPGDNKVLSFTTLEARTLPAAQKFVDNLSSLSQTMSLAGFAGSSTNPALNGGLKDVRTGIVVPGNFEGSTMSQAPYKNWSLKVSAAKVATVTATFQSPYYGYPYEFVKVQPEFYEPNARASGMSSGSNYLLIWSFSNNIAFKVSGTGTVTVSFEVGITKQLSELERTKFEDVVKYAKANGKILVDIDMSPILKIDGDGVERIVDWTSANNKLGPISIAVGDDFANVLL</sequence>
<feature type="chain" id="PRO_5042159401" evidence="1">
    <location>
        <begin position="21"/>
        <end position="495"/>
    </location>
</feature>
<gene>
    <name evidence="2" type="ORF">BGZ95_002214</name>
</gene>
<evidence type="ECO:0000313" key="3">
    <source>
        <dbReference type="Proteomes" id="UP001194580"/>
    </source>
</evidence>
<evidence type="ECO:0000256" key="1">
    <source>
        <dbReference type="SAM" id="SignalP"/>
    </source>
</evidence>
<accession>A0AAD4D6D4</accession>
<dbReference type="EMBL" id="JAAAIL010001460">
    <property type="protein sequence ID" value="KAG0269058.1"/>
    <property type="molecule type" value="Genomic_DNA"/>
</dbReference>
<comment type="caution">
    <text evidence="2">The sequence shown here is derived from an EMBL/GenBank/DDBJ whole genome shotgun (WGS) entry which is preliminary data.</text>
</comment>